<gene>
    <name evidence="5" type="primary">cheB</name>
    <name evidence="10" type="ORF">NAG76_16535</name>
</gene>
<dbReference type="SUPFAM" id="SSF52738">
    <property type="entry name" value="Methylesterase CheB, C-terminal domain"/>
    <property type="match status" value="1"/>
</dbReference>
<comment type="domain">
    <text evidence="5">Contains a C-terminal catalytic domain, and an N-terminal region which modulates catalytic activity.</text>
</comment>
<reference evidence="10" key="1">
    <citation type="submission" date="2022-05" db="EMBL/GenBank/DDBJ databases">
        <title>Novel bacterial taxa in a minimal lignocellulolytic consortium and its capacity to transform plastics disclosed by genome-resolved metagenomics.</title>
        <authorList>
            <person name="Rodriguez C.A.D."/>
            <person name="Diaz-Garcia L."/>
            <person name="Herrera K."/>
            <person name="Tarazona N.A."/>
            <person name="Sproer C."/>
            <person name="Overmann J."/>
            <person name="Jimenez D.J."/>
        </authorList>
    </citation>
    <scope>NUCLEOTIDE SEQUENCE</scope>
    <source>
        <strain evidence="10">MAG5</strain>
    </source>
</reference>
<keyword evidence="1 5" id="KW-0963">Cytoplasm</keyword>
<sequence length="425" mass="46324">MDPYRVLVVDDSAFMRKIITDLIEKDPQFKVIGTAVNGIEAVSSVESLNPDVITLDLEMPLMNGIDALQHILKKHKLPIIMLSGISEANTRDTIKALQFGAFDFIRKPTSVGAQSQDIKSVGDMILEKLKIAVLTRRKSNVFKSEIETIQKSNKLLQNHTETASNLLKNDKIGNIQSSNSLATSKSNIIENKTNTIPKKIISEKPLKPILTPNKNIKNTGANDVVAQVSKRNQAVTQIVAIGTSTGGPRALHEVISALPGNLTAPVVIVQHMPPRFTNSLAQRLDSFSELTVMEASQGIKLENGKAYVAPGGYHMEIVKVNHHYEINLTSAPARNGHRPSVDTLFDSLLPFDELERHIVIMTGMGSDGALGMKQLVEHGVTSTIAEAEESCIVYGMPRSAVELGVANKVLPLTQIAPEIINVVMR</sequence>
<dbReference type="Gene3D" id="3.40.50.180">
    <property type="entry name" value="Methylesterase CheB, C-terminal domain"/>
    <property type="match status" value="1"/>
</dbReference>
<dbReference type="InterPro" id="IPR035909">
    <property type="entry name" value="CheB_C"/>
</dbReference>
<feature type="active site" evidence="5 6">
    <location>
        <position position="367"/>
    </location>
</feature>
<dbReference type="PROSITE" id="PS50110">
    <property type="entry name" value="RESPONSE_REGULATORY"/>
    <property type="match status" value="1"/>
</dbReference>
<evidence type="ECO:0000313" key="11">
    <source>
        <dbReference type="Proteomes" id="UP001056756"/>
    </source>
</evidence>
<dbReference type="Pfam" id="PF01339">
    <property type="entry name" value="CheB_methylest"/>
    <property type="match status" value="1"/>
</dbReference>
<dbReference type="GO" id="GO:0050568">
    <property type="term" value="F:protein-glutamine glutaminase activity"/>
    <property type="evidence" value="ECO:0007669"/>
    <property type="project" value="UniProtKB-UniRule"/>
</dbReference>
<feature type="domain" description="CheB-type methylesterase" evidence="9">
    <location>
        <begin position="237"/>
        <end position="425"/>
    </location>
</feature>
<evidence type="ECO:0000256" key="1">
    <source>
        <dbReference type="ARBA" id="ARBA00022490"/>
    </source>
</evidence>
<protein>
    <recommendedName>
        <fullName evidence="5">Protein-glutamate methylesterase/protein-glutamine glutaminase</fullName>
        <ecNumber evidence="5">3.1.1.61</ecNumber>
        <ecNumber evidence="5">3.5.1.44</ecNumber>
    </recommendedName>
</protein>
<dbReference type="Pfam" id="PF00072">
    <property type="entry name" value="Response_reg"/>
    <property type="match status" value="1"/>
</dbReference>
<evidence type="ECO:0000259" key="8">
    <source>
        <dbReference type="PROSITE" id="PS50110"/>
    </source>
</evidence>
<dbReference type="CDD" id="cd16432">
    <property type="entry name" value="CheB_Rec"/>
    <property type="match status" value="1"/>
</dbReference>
<evidence type="ECO:0000259" key="9">
    <source>
        <dbReference type="PROSITE" id="PS50122"/>
    </source>
</evidence>
<dbReference type="PROSITE" id="PS50122">
    <property type="entry name" value="CHEB"/>
    <property type="match status" value="1"/>
</dbReference>
<dbReference type="InterPro" id="IPR011006">
    <property type="entry name" value="CheY-like_superfamily"/>
</dbReference>
<evidence type="ECO:0000256" key="2">
    <source>
        <dbReference type="ARBA" id="ARBA00022500"/>
    </source>
</evidence>
<dbReference type="KEGG" id="plig:NAG76_16535"/>
<dbReference type="EC" id="3.5.1.44" evidence="5"/>
<dbReference type="EC" id="3.1.1.61" evidence="5"/>
<comment type="similarity">
    <text evidence="5">Belongs to the CheB family.</text>
</comment>
<accession>A0A9J6ZBI2</accession>
<evidence type="ECO:0000256" key="7">
    <source>
        <dbReference type="PROSITE-ProRule" id="PRU00169"/>
    </source>
</evidence>
<organism evidence="10 11">
    <name type="scientific">Candidatus Pristimantibacillus lignocellulolyticus</name>
    <dbReference type="NCBI Taxonomy" id="2994561"/>
    <lineage>
        <taxon>Bacteria</taxon>
        <taxon>Bacillati</taxon>
        <taxon>Bacillota</taxon>
        <taxon>Bacilli</taxon>
        <taxon>Bacillales</taxon>
        <taxon>Paenibacillaceae</taxon>
        <taxon>Candidatus Pristimantibacillus</taxon>
    </lineage>
</organism>
<dbReference type="HAMAP" id="MF_00099">
    <property type="entry name" value="CheB_chemtxs"/>
    <property type="match status" value="1"/>
</dbReference>
<comment type="PTM">
    <text evidence="5">Phosphorylated by CheA. Phosphorylation of the N-terminal regulatory domain activates the methylesterase activity.</text>
</comment>
<dbReference type="CDD" id="cd17541">
    <property type="entry name" value="REC_CheB-like"/>
    <property type="match status" value="1"/>
</dbReference>
<keyword evidence="5 7" id="KW-0597">Phosphoprotein</keyword>
<dbReference type="InterPro" id="IPR008248">
    <property type="entry name" value="CheB-like"/>
</dbReference>
<dbReference type="GO" id="GO:0006935">
    <property type="term" value="P:chemotaxis"/>
    <property type="evidence" value="ECO:0007669"/>
    <property type="project" value="UniProtKB-UniRule"/>
</dbReference>
<evidence type="ECO:0000256" key="3">
    <source>
        <dbReference type="ARBA" id="ARBA00022801"/>
    </source>
</evidence>
<proteinExistence type="inferred from homology"/>
<feature type="active site" evidence="5 6">
    <location>
        <position position="271"/>
    </location>
</feature>
<comment type="function">
    <text evidence="5">Involved in chemotaxis. Part of a chemotaxis signal transduction system that modulates chemotaxis in response to various stimuli. Catalyzes the demethylation of specific methylglutamate residues introduced into the chemoreceptors (methyl-accepting chemotaxis proteins or MCP) by CheR. Also mediates the irreversible deamidation of specific glutamine residues to glutamic acid.</text>
</comment>
<dbReference type="NCBIfam" id="NF001965">
    <property type="entry name" value="PRK00742.1"/>
    <property type="match status" value="1"/>
</dbReference>
<dbReference type="Proteomes" id="UP001056756">
    <property type="component" value="Chromosome"/>
</dbReference>
<dbReference type="PANTHER" id="PTHR42872:SF6">
    <property type="entry name" value="PROTEIN-GLUTAMATE METHYLESTERASE_PROTEIN-GLUTAMINE GLUTAMINASE"/>
    <property type="match status" value="1"/>
</dbReference>
<dbReference type="PANTHER" id="PTHR42872">
    <property type="entry name" value="PROTEIN-GLUTAMATE METHYLESTERASE/PROTEIN-GLUTAMINE GLUTAMINASE"/>
    <property type="match status" value="1"/>
</dbReference>
<dbReference type="SUPFAM" id="SSF52172">
    <property type="entry name" value="CheY-like"/>
    <property type="match status" value="1"/>
</dbReference>
<dbReference type="GO" id="GO:0000156">
    <property type="term" value="F:phosphorelay response regulator activity"/>
    <property type="evidence" value="ECO:0007669"/>
    <property type="project" value="InterPro"/>
</dbReference>
<comment type="catalytic activity">
    <reaction evidence="5">
        <text>L-glutaminyl-[protein] + H2O = L-glutamyl-[protein] + NH4(+)</text>
        <dbReference type="Rhea" id="RHEA:16441"/>
        <dbReference type="Rhea" id="RHEA-COMP:10207"/>
        <dbReference type="Rhea" id="RHEA-COMP:10208"/>
        <dbReference type="ChEBI" id="CHEBI:15377"/>
        <dbReference type="ChEBI" id="CHEBI:28938"/>
        <dbReference type="ChEBI" id="CHEBI:29973"/>
        <dbReference type="ChEBI" id="CHEBI:30011"/>
        <dbReference type="EC" id="3.5.1.44"/>
    </reaction>
</comment>
<dbReference type="InterPro" id="IPR001789">
    <property type="entry name" value="Sig_transdc_resp-reg_receiver"/>
</dbReference>
<dbReference type="SMART" id="SM00448">
    <property type="entry name" value="REC"/>
    <property type="match status" value="1"/>
</dbReference>
<dbReference type="AlphaFoldDB" id="A0A9J6ZBI2"/>
<dbReference type="GO" id="GO:0005737">
    <property type="term" value="C:cytoplasm"/>
    <property type="evidence" value="ECO:0007669"/>
    <property type="project" value="UniProtKB-SubCell"/>
</dbReference>
<name>A0A9J6ZBI2_9BACL</name>
<evidence type="ECO:0000256" key="5">
    <source>
        <dbReference type="HAMAP-Rule" id="MF_00099"/>
    </source>
</evidence>
<dbReference type="Gene3D" id="3.40.50.2300">
    <property type="match status" value="1"/>
</dbReference>
<feature type="active site" evidence="5 6">
    <location>
        <position position="244"/>
    </location>
</feature>
<comment type="subcellular location">
    <subcellularLocation>
        <location evidence="5">Cytoplasm</location>
    </subcellularLocation>
</comment>
<feature type="domain" description="Response regulatory" evidence="8">
    <location>
        <begin position="5"/>
        <end position="122"/>
    </location>
</feature>
<keyword evidence="2 5" id="KW-0145">Chemotaxis</keyword>
<keyword evidence="3 5" id="KW-0378">Hydrolase</keyword>
<dbReference type="InterPro" id="IPR000673">
    <property type="entry name" value="Sig_transdc_resp-reg_Me-estase"/>
</dbReference>
<evidence type="ECO:0000256" key="6">
    <source>
        <dbReference type="PROSITE-ProRule" id="PRU00050"/>
    </source>
</evidence>
<dbReference type="GO" id="GO:0008984">
    <property type="term" value="F:protein-glutamate methylesterase activity"/>
    <property type="evidence" value="ECO:0007669"/>
    <property type="project" value="UniProtKB-UniRule"/>
</dbReference>
<comment type="catalytic activity">
    <reaction evidence="4 5">
        <text>[protein]-L-glutamate 5-O-methyl ester + H2O = L-glutamyl-[protein] + methanol + H(+)</text>
        <dbReference type="Rhea" id="RHEA:23236"/>
        <dbReference type="Rhea" id="RHEA-COMP:10208"/>
        <dbReference type="Rhea" id="RHEA-COMP:10311"/>
        <dbReference type="ChEBI" id="CHEBI:15377"/>
        <dbReference type="ChEBI" id="CHEBI:15378"/>
        <dbReference type="ChEBI" id="CHEBI:17790"/>
        <dbReference type="ChEBI" id="CHEBI:29973"/>
        <dbReference type="ChEBI" id="CHEBI:82795"/>
        <dbReference type="EC" id="3.1.1.61"/>
    </reaction>
</comment>
<dbReference type="EMBL" id="CP097899">
    <property type="protein sequence ID" value="URN93427.1"/>
    <property type="molecule type" value="Genomic_DNA"/>
</dbReference>
<evidence type="ECO:0000256" key="4">
    <source>
        <dbReference type="ARBA" id="ARBA00048267"/>
    </source>
</evidence>
<feature type="modified residue" description="4-aspartylphosphate" evidence="5 7">
    <location>
        <position position="56"/>
    </location>
</feature>
<evidence type="ECO:0000313" key="10">
    <source>
        <dbReference type="EMBL" id="URN93427.1"/>
    </source>
</evidence>